<keyword evidence="2" id="KW-1185">Reference proteome</keyword>
<reference evidence="1 2" key="1">
    <citation type="submission" date="2022-05" db="EMBL/GenBank/DDBJ databases">
        <authorList>
            <person name="Zhou X."/>
            <person name="Li K."/>
            <person name="Man Y."/>
        </authorList>
    </citation>
    <scope>NUCLEOTIDE SEQUENCE [LARGE SCALE GENOMIC DNA]</scope>
    <source>
        <strain evidence="1 2">MS405</strain>
    </source>
</reference>
<dbReference type="RefSeq" id="WP_249593235.1">
    <property type="nucleotide sequence ID" value="NZ_BAAAQL010000046.1"/>
</dbReference>
<sequence>MESSTTPSTSSVLSTDALLARGYPHDAVAVILGGNFRRVAALVWR</sequence>
<evidence type="ECO:0000313" key="2">
    <source>
        <dbReference type="Proteomes" id="UP000829992"/>
    </source>
</evidence>
<protein>
    <submittedName>
        <fullName evidence="1">Uncharacterized protein</fullName>
    </submittedName>
</protein>
<dbReference type="Proteomes" id="UP000829992">
    <property type="component" value="Chromosome"/>
</dbReference>
<name>A0ABY4Q6W4_9ACTN</name>
<organism evidence="1 2">
    <name type="scientific">Streptomyces durmitorensis</name>
    <dbReference type="NCBI Taxonomy" id="319947"/>
    <lineage>
        <taxon>Bacteria</taxon>
        <taxon>Bacillati</taxon>
        <taxon>Actinomycetota</taxon>
        <taxon>Actinomycetes</taxon>
        <taxon>Kitasatosporales</taxon>
        <taxon>Streptomycetaceae</taxon>
        <taxon>Streptomyces</taxon>
    </lineage>
</organism>
<proteinExistence type="predicted"/>
<gene>
    <name evidence="1" type="ORF">M4V62_23145</name>
</gene>
<evidence type="ECO:0000313" key="1">
    <source>
        <dbReference type="EMBL" id="UQT61928.1"/>
    </source>
</evidence>
<dbReference type="EMBL" id="CP097289">
    <property type="protein sequence ID" value="UQT61928.1"/>
    <property type="molecule type" value="Genomic_DNA"/>
</dbReference>
<accession>A0ABY4Q6W4</accession>